<protein>
    <recommendedName>
        <fullName evidence="4">TMhelix containing protein</fullName>
    </recommendedName>
</protein>
<feature type="transmembrane region" description="Helical" evidence="1">
    <location>
        <begin position="30"/>
        <end position="52"/>
    </location>
</feature>
<evidence type="ECO:0000313" key="3">
    <source>
        <dbReference type="Proteomes" id="UP001207654"/>
    </source>
</evidence>
<evidence type="ECO:0008006" key="4">
    <source>
        <dbReference type="Google" id="ProtNLM"/>
    </source>
</evidence>
<evidence type="ECO:0000313" key="2">
    <source>
        <dbReference type="EMBL" id="MCY1072861.1"/>
    </source>
</evidence>
<organism evidence="2 3">
    <name type="scientific">Archangium lansingense</name>
    <dbReference type="NCBI Taxonomy" id="2995310"/>
    <lineage>
        <taxon>Bacteria</taxon>
        <taxon>Pseudomonadati</taxon>
        <taxon>Myxococcota</taxon>
        <taxon>Myxococcia</taxon>
        <taxon>Myxococcales</taxon>
        <taxon>Cystobacterineae</taxon>
        <taxon>Archangiaceae</taxon>
        <taxon>Archangium</taxon>
    </lineage>
</organism>
<dbReference type="EMBL" id="JAPNKA010000001">
    <property type="protein sequence ID" value="MCY1072861.1"/>
    <property type="molecule type" value="Genomic_DNA"/>
</dbReference>
<sequence>MKKFILMSVLYAILILPSLAARERNAVRGVKRAVVMFVAYNFIYAFLVLVVWTQMED</sequence>
<accession>A0ABT3ZUU2</accession>
<keyword evidence="1" id="KW-1133">Transmembrane helix</keyword>
<reference evidence="2 3" key="1">
    <citation type="submission" date="2022-11" db="EMBL/GenBank/DDBJ databases">
        <title>Minimal conservation of predation-associated metabolite biosynthetic gene clusters underscores biosynthetic potential of Myxococcota including descriptions for ten novel species: Archangium lansinium sp. nov., Myxococcus landrumus sp. nov., Nannocystis bai.</title>
        <authorList>
            <person name="Ahearne A."/>
            <person name="Stevens C."/>
            <person name="Phillips K."/>
        </authorList>
    </citation>
    <scope>NUCLEOTIDE SEQUENCE [LARGE SCALE GENOMIC DNA]</scope>
    <source>
        <strain evidence="2 3">MIWBW</strain>
    </source>
</reference>
<keyword evidence="1" id="KW-0472">Membrane</keyword>
<dbReference type="RefSeq" id="WP_267531885.1">
    <property type="nucleotide sequence ID" value="NZ_JAPNKA010000001.1"/>
</dbReference>
<dbReference type="Proteomes" id="UP001207654">
    <property type="component" value="Unassembled WGS sequence"/>
</dbReference>
<name>A0ABT3ZUU2_9BACT</name>
<comment type="caution">
    <text evidence="2">The sequence shown here is derived from an EMBL/GenBank/DDBJ whole genome shotgun (WGS) entry which is preliminary data.</text>
</comment>
<keyword evidence="1" id="KW-0812">Transmembrane</keyword>
<gene>
    <name evidence="2" type="ORF">OV287_00060</name>
</gene>
<proteinExistence type="predicted"/>
<keyword evidence="3" id="KW-1185">Reference proteome</keyword>
<evidence type="ECO:0000256" key="1">
    <source>
        <dbReference type="SAM" id="Phobius"/>
    </source>
</evidence>